<comment type="caution">
    <text evidence="2">The sequence shown here is derived from an EMBL/GenBank/DDBJ whole genome shotgun (WGS) entry which is preliminary data.</text>
</comment>
<accession>A0A369B3L0</accession>
<feature type="domain" description="HD" evidence="1">
    <location>
        <begin position="36"/>
        <end position="134"/>
    </location>
</feature>
<proteinExistence type="predicted"/>
<keyword evidence="3" id="KW-1185">Reference proteome</keyword>
<dbReference type="CDD" id="cd00077">
    <property type="entry name" value="HDc"/>
    <property type="match status" value="1"/>
</dbReference>
<protein>
    <recommendedName>
        <fullName evidence="1">HD domain-containing protein</fullName>
    </recommendedName>
</protein>
<sequence length="161" mass="18720">MKYIDEFNQAIAELIENPIVQSMDKLEQHSKNATLLNHLVYTSYISYVICKRLGLNENNAARGALLHDFRTKDTKSIIYNIFTHSKLALKEANTHFELTKLEQDIIKKHMWPATLFLFPKYKESFVVCMADKYCATMEMLGLYKKTKTTRELSKFNIMLAG</sequence>
<reference evidence="2 3" key="1">
    <citation type="submission" date="2018-07" db="EMBL/GenBank/DDBJ databases">
        <title>Genomic Encyclopedia of Type Strains, Phase IV (KMG-IV): sequencing the most valuable type-strain genomes for metagenomic binning, comparative biology and taxonomic classification.</title>
        <authorList>
            <person name="Goeker M."/>
        </authorList>
    </citation>
    <scope>NUCLEOTIDE SEQUENCE [LARGE SCALE GENOMIC DNA]</scope>
    <source>
        <strain evidence="2 3">DSM 27016</strain>
    </source>
</reference>
<dbReference type="EMBL" id="QPJT01000012">
    <property type="protein sequence ID" value="RCX16119.1"/>
    <property type="molecule type" value="Genomic_DNA"/>
</dbReference>
<evidence type="ECO:0000259" key="1">
    <source>
        <dbReference type="Pfam" id="PF01966"/>
    </source>
</evidence>
<evidence type="ECO:0000313" key="2">
    <source>
        <dbReference type="EMBL" id="RCX16119.1"/>
    </source>
</evidence>
<dbReference type="Gene3D" id="1.10.3210.10">
    <property type="entry name" value="Hypothetical protein af1432"/>
    <property type="match status" value="1"/>
</dbReference>
<gene>
    <name evidence="2" type="ORF">DFR58_112101</name>
</gene>
<dbReference type="RefSeq" id="WP_242987574.1">
    <property type="nucleotide sequence ID" value="NZ_QPJT01000012.1"/>
</dbReference>
<dbReference type="InterPro" id="IPR003607">
    <property type="entry name" value="HD/PDEase_dom"/>
</dbReference>
<dbReference type="InterPro" id="IPR006674">
    <property type="entry name" value="HD_domain"/>
</dbReference>
<dbReference type="Pfam" id="PF01966">
    <property type="entry name" value="HD"/>
    <property type="match status" value="1"/>
</dbReference>
<organism evidence="2 3">
    <name type="scientific">Anaerobacterium chartisolvens</name>
    <dbReference type="NCBI Taxonomy" id="1297424"/>
    <lineage>
        <taxon>Bacteria</taxon>
        <taxon>Bacillati</taxon>
        <taxon>Bacillota</taxon>
        <taxon>Clostridia</taxon>
        <taxon>Eubacteriales</taxon>
        <taxon>Oscillospiraceae</taxon>
        <taxon>Anaerobacterium</taxon>
    </lineage>
</organism>
<name>A0A369B3L0_9FIRM</name>
<evidence type="ECO:0000313" key="3">
    <source>
        <dbReference type="Proteomes" id="UP000253034"/>
    </source>
</evidence>
<dbReference type="AlphaFoldDB" id="A0A369B3L0"/>
<dbReference type="Proteomes" id="UP000253034">
    <property type="component" value="Unassembled WGS sequence"/>
</dbReference>
<dbReference type="SUPFAM" id="SSF109604">
    <property type="entry name" value="HD-domain/PDEase-like"/>
    <property type="match status" value="1"/>
</dbReference>